<protein>
    <submittedName>
        <fullName evidence="1">Uncharacterized protein</fullName>
    </submittedName>
</protein>
<dbReference type="Proteomes" id="UP001302443">
    <property type="component" value="Chromosome"/>
</dbReference>
<dbReference type="RefSeq" id="WP_154603865.1">
    <property type="nucleotide sequence ID" value="NZ_CP135990.1"/>
</dbReference>
<sequence>MHIAPTNLRTVTFADRPTFIHSPSEATHSMSQRITAVTQSFPPQSPSHFQQKLPQIKAQDRIEGFQFKLATQQQIEQAIER</sequence>
<reference evidence="1 2" key="1">
    <citation type="submission" date="2023-09" db="EMBL/GenBank/DDBJ databases">
        <title>Genomic Revisitation and Reclassification of the Genus Providencia.</title>
        <authorList>
            <person name="Dong X."/>
        </authorList>
    </citation>
    <scope>NUCLEOTIDE SEQUENCE [LARGE SCALE GENOMIC DNA]</scope>
    <source>
        <strain evidence="1 2">D4759</strain>
    </source>
</reference>
<organism evidence="1 2">
    <name type="scientific">Providencia zhijiangensis</name>
    <dbReference type="NCBI Taxonomy" id="3053982"/>
    <lineage>
        <taxon>Bacteria</taxon>
        <taxon>Pseudomonadati</taxon>
        <taxon>Pseudomonadota</taxon>
        <taxon>Gammaproteobacteria</taxon>
        <taxon>Enterobacterales</taxon>
        <taxon>Morganellaceae</taxon>
        <taxon>Providencia</taxon>
    </lineage>
</organism>
<name>A0ABZ0N7A4_9GAMM</name>
<accession>A0ABZ0N7A4</accession>
<gene>
    <name evidence="1" type="ORF">QS795_007995</name>
</gene>
<keyword evidence="2" id="KW-1185">Reference proteome</keyword>
<dbReference type="EMBL" id="CP135990">
    <property type="protein sequence ID" value="WPA93689.1"/>
    <property type="molecule type" value="Genomic_DNA"/>
</dbReference>
<proteinExistence type="predicted"/>
<evidence type="ECO:0000313" key="2">
    <source>
        <dbReference type="Proteomes" id="UP001302443"/>
    </source>
</evidence>
<evidence type="ECO:0000313" key="1">
    <source>
        <dbReference type="EMBL" id="WPA93689.1"/>
    </source>
</evidence>